<dbReference type="WBParaSite" id="PTRK_0000386600.1">
    <property type="protein sequence ID" value="PTRK_0000386600.1"/>
    <property type="gene ID" value="PTRK_0000386600"/>
</dbReference>
<organism evidence="1 2">
    <name type="scientific">Parastrongyloides trichosuri</name>
    <name type="common">Possum-specific nematode worm</name>
    <dbReference type="NCBI Taxonomy" id="131310"/>
    <lineage>
        <taxon>Eukaryota</taxon>
        <taxon>Metazoa</taxon>
        <taxon>Ecdysozoa</taxon>
        <taxon>Nematoda</taxon>
        <taxon>Chromadorea</taxon>
        <taxon>Rhabditida</taxon>
        <taxon>Tylenchina</taxon>
        <taxon>Panagrolaimomorpha</taxon>
        <taxon>Strongyloidoidea</taxon>
        <taxon>Strongyloididae</taxon>
        <taxon>Parastrongyloides</taxon>
    </lineage>
</organism>
<evidence type="ECO:0000313" key="2">
    <source>
        <dbReference type="WBParaSite" id="PTRK_0000386600.1"/>
    </source>
</evidence>
<evidence type="ECO:0000313" key="1">
    <source>
        <dbReference type="Proteomes" id="UP000038045"/>
    </source>
</evidence>
<protein>
    <submittedName>
        <fullName evidence="2">Uncharacterized protein</fullName>
    </submittedName>
</protein>
<reference evidence="2" key="1">
    <citation type="submission" date="2017-02" db="UniProtKB">
        <authorList>
            <consortium name="WormBaseParasite"/>
        </authorList>
    </citation>
    <scope>IDENTIFICATION</scope>
</reference>
<keyword evidence="1" id="KW-1185">Reference proteome</keyword>
<dbReference type="Proteomes" id="UP000038045">
    <property type="component" value="Unplaced"/>
</dbReference>
<name>A0A0N4Z975_PARTI</name>
<sequence length="260" mass="29766">MLNDKLKTYDVEYGILLLLNAENNQIIFNTFFYKGMNFKATACPYTNWVSRYGLLKFIPENHIMENGFFEKKNDKAHIVVPIYPRKNDLNFFVCGTWKQPKIPDIKIGFSLLPDDNGMDHLSDVDALGDSLTCDGTNKADKYYHFGYMTEESNFAGKKESKRNRAANILVVYTKQKEHNSVAIQKEIEVTKTMDGFGKYSCSATRTTAAYKNNLITIQNTYFLPVDRALFNLTDIVFNNNNSVNLTNCIGKYDDWGILSL</sequence>
<accession>A0A0N4Z975</accession>
<dbReference type="AlphaFoldDB" id="A0A0N4Z975"/>
<proteinExistence type="predicted"/>